<dbReference type="GO" id="GO:0004252">
    <property type="term" value="F:serine-type endopeptidase activity"/>
    <property type="evidence" value="ECO:0007669"/>
    <property type="project" value="InterPro"/>
</dbReference>
<accession>A0A8C0JDD1</accession>
<name>A0A8C0JDD1_CHEAB</name>
<evidence type="ECO:0000256" key="2">
    <source>
        <dbReference type="ARBA" id="ARBA00022670"/>
    </source>
</evidence>
<keyword evidence="5" id="KW-1015">Disulfide bond</keyword>
<dbReference type="InterPro" id="IPR001254">
    <property type="entry name" value="Trypsin_dom"/>
</dbReference>
<dbReference type="PRINTS" id="PR00722">
    <property type="entry name" value="CHYMOTRYPSIN"/>
</dbReference>
<evidence type="ECO:0000256" key="5">
    <source>
        <dbReference type="ARBA" id="ARBA00023157"/>
    </source>
</evidence>
<reference evidence="8" key="2">
    <citation type="submission" date="2025-09" db="UniProtKB">
        <authorList>
            <consortium name="Ensembl"/>
        </authorList>
    </citation>
    <scope>IDENTIFICATION</scope>
</reference>
<keyword evidence="9" id="KW-1185">Reference proteome</keyword>
<dbReference type="InterPro" id="IPR043504">
    <property type="entry name" value="Peptidase_S1_PA_chymotrypsin"/>
</dbReference>
<dbReference type="CDD" id="cd00190">
    <property type="entry name" value="Tryp_SPc"/>
    <property type="match status" value="1"/>
</dbReference>
<dbReference type="Pfam" id="PF00089">
    <property type="entry name" value="Trypsin"/>
    <property type="match status" value="1"/>
</dbReference>
<keyword evidence="2 6" id="KW-0645">Protease</keyword>
<evidence type="ECO:0000259" key="7">
    <source>
        <dbReference type="PROSITE" id="PS50240"/>
    </source>
</evidence>
<evidence type="ECO:0000256" key="4">
    <source>
        <dbReference type="ARBA" id="ARBA00022825"/>
    </source>
</evidence>
<dbReference type="GO" id="GO:0006508">
    <property type="term" value="P:proteolysis"/>
    <property type="evidence" value="ECO:0007669"/>
    <property type="project" value="UniProtKB-KW"/>
</dbReference>
<dbReference type="PANTHER" id="PTHR24271">
    <property type="entry name" value="KALLIKREIN-RELATED"/>
    <property type="match status" value="1"/>
</dbReference>
<organism evidence="8 9">
    <name type="scientific">Chelonoidis abingdonii</name>
    <name type="common">Abingdon island giant tortoise</name>
    <name type="synonym">Testudo abingdonii</name>
    <dbReference type="NCBI Taxonomy" id="106734"/>
    <lineage>
        <taxon>Eukaryota</taxon>
        <taxon>Metazoa</taxon>
        <taxon>Chordata</taxon>
        <taxon>Craniata</taxon>
        <taxon>Vertebrata</taxon>
        <taxon>Euteleostomi</taxon>
        <taxon>Archelosauria</taxon>
        <taxon>Testudinata</taxon>
        <taxon>Testudines</taxon>
        <taxon>Cryptodira</taxon>
        <taxon>Durocryptodira</taxon>
        <taxon>Testudinoidea</taxon>
        <taxon>Testudinidae</taxon>
        <taxon>Chelonoidis</taxon>
    </lineage>
</organism>
<evidence type="ECO:0000256" key="6">
    <source>
        <dbReference type="RuleBase" id="RU363034"/>
    </source>
</evidence>
<dbReference type="FunFam" id="2.40.10.10:FF:000077">
    <property type="entry name" value="Predicted protein"/>
    <property type="match status" value="1"/>
</dbReference>
<reference evidence="8" key="1">
    <citation type="submission" date="2025-08" db="UniProtKB">
        <authorList>
            <consortium name="Ensembl"/>
        </authorList>
    </citation>
    <scope>IDENTIFICATION</scope>
</reference>
<dbReference type="InterPro" id="IPR001314">
    <property type="entry name" value="Peptidase_S1A"/>
</dbReference>
<evidence type="ECO:0000256" key="3">
    <source>
        <dbReference type="ARBA" id="ARBA00022801"/>
    </source>
</evidence>
<keyword evidence="3 6" id="KW-0378">Hydrolase</keyword>
<evidence type="ECO:0000313" key="8">
    <source>
        <dbReference type="Ensembl" id="ENSCABP00000030410.1"/>
    </source>
</evidence>
<dbReference type="AlphaFoldDB" id="A0A8C0JDD1"/>
<dbReference type="Proteomes" id="UP000694404">
    <property type="component" value="Unplaced"/>
</dbReference>
<dbReference type="SMART" id="SM00020">
    <property type="entry name" value="Tryp_SPc"/>
    <property type="match status" value="1"/>
</dbReference>
<dbReference type="PROSITE" id="PS00135">
    <property type="entry name" value="TRYPSIN_SER"/>
    <property type="match status" value="1"/>
</dbReference>
<protein>
    <recommendedName>
        <fullName evidence="7">Peptidase S1 domain-containing protein</fullName>
    </recommendedName>
</protein>
<dbReference type="GO" id="GO:0030141">
    <property type="term" value="C:secretory granule"/>
    <property type="evidence" value="ECO:0007669"/>
    <property type="project" value="TreeGrafter"/>
</dbReference>
<dbReference type="GeneTree" id="ENSGT01050000244971"/>
<keyword evidence="4 6" id="KW-0720">Serine protease</keyword>
<feature type="domain" description="Peptidase S1" evidence="7">
    <location>
        <begin position="55"/>
        <end position="278"/>
    </location>
</feature>
<dbReference type="PROSITE" id="PS00134">
    <property type="entry name" value="TRYPSIN_HIS"/>
    <property type="match status" value="1"/>
</dbReference>
<sequence>MPAEGPLVPRLQRTSCRRAAESTGPGTSCRQATEGSLPAMLGAAKYLEPSQNNRIIGGAPCTPHSMPWQAALFVGSQLNCGGTLISRNWVVTAAHCHVQCPISVRLGEHNIQHLDWTEQLRLSEKMIRHPGYNSASKDNDIMLIKLLTPANLNKNVQPLELPTSCPSPKEECVVSGWGTTKSPQLYFPPVLHCGKVSIFSQEQCRSIYPRYYTENMLCAGVLEGGVDSCQGDSGGPLLCNGKLQGIVSWGTQTCALPNKPGVYVTVCKYVDWIRETMNNN</sequence>
<dbReference type="Gene3D" id="2.40.10.10">
    <property type="entry name" value="Trypsin-like serine proteases"/>
    <property type="match status" value="2"/>
</dbReference>
<evidence type="ECO:0000256" key="1">
    <source>
        <dbReference type="ARBA" id="ARBA00007664"/>
    </source>
</evidence>
<proteinExistence type="inferred from homology"/>
<evidence type="ECO:0000313" key="9">
    <source>
        <dbReference type="Proteomes" id="UP000694404"/>
    </source>
</evidence>
<comment type="similarity">
    <text evidence="1">Belongs to the peptidase S1 family.</text>
</comment>
<dbReference type="PANTHER" id="PTHR24271:SF48">
    <property type="entry name" value="KALLIKREIN-14"/>
    <property type="match status" value="1"/>
</dbReference>
<dbReference type="InterPro" id="IPR009003">
    <property type="entry name" value="Peptidase_S1_PA"/>
</dbReference>
<dbReference type="Ensembl" id="ENSCABT00000033333.1">
    <property type="protein sequence ID" value="ENSCABP00000030410.1"/>
    <property type="gene ID" value="ENSCABG00000022236.1"/>
</dbReference>
<dbReference type="InterPro" id="IPR033116">
    <property type="entry name" value="TRYPSIN_SER"/>
</dbReference>
<dbReference type="InterPro" id="IPR018114">
    <property type="entry name" value="TRYPSIN_HIS"/>
</dbReference>
<dbReference type="SUPFAM" id="SSF50494">
    <property type="entry name" value="Trypsin-like serine proteases"/>
    <property type="match status" value="1"/>
</dbReference>
<dbReference type="PROSITE" id="PS50240">
    <property type="entry name" value="TRYPSIN_DOM"/>
    <property type="match status" value="1"/>
</dbReference>